<reference evidence="2 3" key="1">
    <citation type="journal article" date="2014" name="PLoS Genet.">
        <title>Phylogenetically driven sequencing of extremely halophilic archaea reveals strategies for static and dynamic osmo-response.</title>
        <authorList>
            <person name="Becker E.A."/>
            <person name="Seitzer P.M."/>
            <person name="Tritt A."/>
            <person name="Larsen D."/>
            <person name="Krusor M."/>
            <person name="Yao A.I."/>
            <person name="Wu D."/>
            <person name="Madern D."/>
            <person name="Eisen J.A."/>
            <person name="Darling A.E."/>
            <person name="Facciotti M.T."/>
        </authorList>
    </citation>
    <scope>NUCLEOTIDE SEQUENCE [LARGE SCALE GENOMIC DNA]</scope>
    <source>
        <strain evidence="2 3">JCM 13552</strain>
    </source>
</reference>
<dbReference type="Proteomes" id="UP000011680">
    <property type="component" value="Unassembled WGS sequence"/>
</dbReference>
<dbReference type="InterPro" id="IPR036259">
    <property type="entry name" value="MFS_trans_sf"/>
</dbReference>
<feature type="domain" description="Major facilitator superfamily (MFS) profile" evidence="1">
    <location>
        <begin position="1"/>
        <end position="78"/>
    </location>
</feature>
<dbReference type="GO" id="GO:0022857">
    <property type="term" value="F:transmembrane transporter activity"/>
    <property type="evidence" value="ECO:0007669"/>
    <property type="project" value="InterPro"/>
</dbReference>
<dbReference type="EMBL" id="AOMF01000190">
    <property type="protein sequence ID" value="EMA48491.1"/>
    <property type="molecule type" value="Genomic_DNA"/>
</dbReference>
<proteinExistence type="predicted"/>
<evidence type="ECO:0000259" key="1">
    <source>
        <dbReference type="PROSITE" id="PS50850"/>
    </source>
</evidence>
<dbReference type="Gene3D" id="1.20.1250.20">
    <property type="entry name" value="MFS general substrate transporter like domains"/>
    <property type="match status" value="1"/>
</dbReference>
<dbReference type="eggNOG" id="arCOG00134">
    <property type="taxonomic scope" value="Archaea"/>
</dbReference>
<accession>M0MSC1</accession>
<evidence type="ECO:0000313" key="2">
    <source>
        <dbReference type="EMBL" id="EMA48491.1"/>
    </source>
</evidence>
<dbReference type="AlphaFoldDB" id="M0MSC1"/>
<dbReference type="InterPro" id="IPR020846">
    <property type="entry name" value="MFS_dom"/>
</dbReference>
<comment type="caution">
    <text evidence="2">The sequence shown here is derived from an EMBL/GenBank/DDBJ whole genome shotgun (WGS) entry which is preliminary data.</text>
</comment>
<evidence type="ECO:0000313" key="3">
    <source>
        <dbReference type="Proteomes" id="UP000011680"/>
    </source>
</evidence>
<organism evidence="2 3">
    <name type="scientific">Halococcus thailandensis JCM 13552</name>
    <dbReference type="NCBI Taxonomy" id="1227457"/>
    <lineage>
        <taxon>Archaea</taxon>
        <taxon>Methanobacteriati</taxon>
        <taxon>Methanobacteriota</taxon>
        <taxon>Stenosarchaea group</taxon>
        <taxon>Halobacteria</taxon>
        <taxon>Halobacteriales</taxon>
        <taxon>Halococcaceae</taxon>
        <taxon>Halococcus</taxon>
    </lineage>
</organism>
<keyword evidence="3" id="KW-1185">Reference proteome</keyword>
<gene>
    <name evidence="2" type="ORF">C451_20335</name>
</gene>
<name>M0MSC1_9EURY</name>
<sequence length="78" mass="8073">MLGSGAITQSYLSETIPPEIEGTGLGAVRSSASLLASMGPVLFGAIAERGFFDEGYLSLALLMALVTLLTLRLPGETE</sequence>
<dbReference type="PROSITE" id="PS50850">
    <property type="entry name" value="MFS"/>
    <property type="match status" value="1"/>
</dbReference>
<dbReference type="PATRIC" id="fig|1227457.3.peg.3959"/>
<protein>
    <submittedName>
        <fullName evidence="2">Major facilitator superfamily protein</fullName>
    </submittedName>
</protein>
<dbReference type="SUPFAM" id="SSF103473">
    <property type="entry name" value="MFS general substrate transporter"/>
    <property type="match status" value="1"/>
</dbReference>